<dbReference type="Gene3D" id="2.40.330.10">
    <property type="entry name" value="DNA-binding pseudobarrel domain"/>
    <property type="match status" value="2"/>
</dbReference>
<evidence type="ECO:0000313" key="9">
    <source>
        <dbReference type="Proteomes" id="UP000197138"/>
    </source>
</evidence>
<dbReference type="InterPro" id="IPR050655">
    <property type="entry name" value="Plant_B3_domain"/>
</dbReference>
<dbReference type="PANTHER" id="PTHR31920:SF37">
    <property type="entry name" value="B3 DOMAIN-CONTAINING TRANSCRIPTION FACTOR VRN1"/>
    <property type="match status" value="1"/>
</dbReference>
<dbReference type="AlphaFoldDB" id="A0A218WD15"/>
<dbReference type="PANTHER" id="PTHR31920">
    <property type="entry name" value="B3 DOMAIN-CONTAINING"/>
    <property type="match status" value="1"/>
</dbReference>
<gene>
    <name evidence="8" type="ORF">CDL15_Pgr014229</name>
</gene>
<feature type="region of interest" description="Disordered" evidence="6">
    <location>
        <begin position="1"/>
        <end position="21"/>
    </location>
</feature>
<dbReference type="Proteomes" id="UP000197138">
    <property type="component" value="Unassembled WGS sequence"/>
</dbReference>
<comment type="caution">
    <text evidence="8">The sequence shown here is derived from an EMBL/GenBank/DDBJ whole genome shotgun (WGS) entry which is preliminary data.</text>
</comment>
<name>A0A218WD15_PUNGR</name>
<evidence type="ECO:0000259" key="7">
    <source>
        <dbReference type="PROSITE" id="PS50863"/>
    </source>
</evidence>
<dbReference type="GO" id="GO:0003677">
    <property type="term" value="F:DNA binding"/>
    <property type="evidence" value="ECO:0007669"/>
    <property type="project" value="UniProtKB-KW"/>
</dbReference>
<comment type="subcellular location">
    <subcellularLocation>
        <location evidence="1">Nucleus</location>
    </subcellularLocation>
</comment>
<evidence type="ECO:0000256" key="4">
    <source>
        <dbReference type="ARBA" id="ARBA00023163"/>
    </source>
</evidence>
<keyword evidence="4" id="KW-0804">Transcription</keyword>
<accession>A0A218WD15</accession>
<sequence length="364" mass="40992">MASRGRRGGGQSSSRSGRNRGIPVTRHFSRVLNPEILQLKKLVSIPCVLSVVTECAGARYFYDHLDSCIPNRFAAKYGSYLSSPVLLKVSDGKIWKVGIKKCGGAIWLSRWKKFIKNYCLREGYTMFFRYEGYSWFHVVILDGAGMEIKYPSRSIHRKKARAATQTFSQEMEESVIDIGNSTEEGSGDESDDPSQSSTSKVKAVESRRKKKYRMKSRSSPGPADGEGAPRWGRSRNLSRALEAANQFKTKNPSFQVQLRESYMTSGGVSICSDFMLKNGVKREPESFDMVTLKHPGSDQRRSWAVKMFTYEPEKRGKLCGGWAKFVADNSLRVGDVIIFELVDTSVFHVHIFRSSSRATPIEIE</sequence>
<dbReference type="InterPro" id="IPR015300">
    <property type="entry name" value="DNA-bd_pseudobarrel_sf"/>
</dbReference>
<feature type="compositionally biased region" description="Basic residues" evidence="6">
    <location>
        <begin position="207"/>
        <end position="216"/>
    </location>
</feature>
<feature type="domain" description="TF-B3" evidence="7">
    <location>
        <begin position="69"/>
        <end position="144"/>
    </location>
</feature>
<evidence type="ECO:0000256" key="5">
    <source>
        <dbReference type="ARBA" id="ARBA00023242"/>
    </source>
</evidence>
<keyword evidence="5" id="KW-0539">Nucleus</keyword>
<dbReference type="SMART" id="SM01019">
    <property type="entry name" value="B3"/>
    <property type="match status" value="2"/>
</dbReference>
<keyword evidence="2" id="KW-0805">Transcription regulation</keyword>
<protein>
    <recommendedName>
        <fullName evidence="7">TF-B3 domain-containing protein</fullName>
    </recommendedName>
</protein>
<dbReference type="GO" id="GO:0005634">
    <property type="term" value="C:nucleus"/>
    <property type="evidence" value="ECO:0007669"/>
    <property type="project" value="UniProtKB-SubCell"/>
</dbReference>
<evidence type="ECO:0000256" key="6">
    <source>
        <dbReference type="SAM" id="MobiDB-lite"/>
    </source>
</evidence>
<organism evidence="8 9">
    <name type="scientific">Punica granatum</name>
    <name type="common">Pomegranate</name>
    <dbReference type="NCBI Taxonomy" id="22663"/>
    <lineage>
        <taxon>Eukaryota</taxon>
        <taxon>Viridiplantae</taxon>
        <taxon>Streptophyta</taxon>
        <taxon>Embryophyta</taxon>
        <taxon>Tracheophyta</taxon>
        <taxon>Spermatophyta</taxon>
        <taxon>Magnoliopsida</taxon>
        <taxon>eudicotyledons</taxon>
        <taxon>Gunneridae</taxon>
        <taxon>Pentapetalae</taxon>
        <taxon>rosids</taxon>
        <taxon>malvids</taxon>
        <taxon>Myrtales</taxon>
        <taxon>Lythraceae</taxon>
        <taxon>Punica</taxon>
    </lineage>
</organism>
<keyword evidence="3" id="KW-0238">DNA-binding</keyword>
<dbReference type="SUPFAM" id="SSF101936">
    <property type="entry name" value="DNA-binding pseudobarrel domain"/>
    <property type="match status" value="2"/>
</dbReference>
<evidence type="ECO:0000313" key="8">
    <source>
        <dbReference type="EMBL" id="OWM70556.1"/>
    </source>
</evidence>
<feature type="region of interest" description="Disordered" evidence="6">
    <location>
        <begin position="180"/>
        <end position="232"/>
    </location>
</feature>
<reference evidence="9" key="1">
    <citation type="journal article" date="2017" name="Plant J.">
        <title>The pomegranate (Punica granatum L.) genome and the genomics of punicalagin biosynthesis.</title>
        <authorList>
            <person name="Qin G."/>
            <person name="Xu C."/>
            <person name="Ming R."/>
            <person name="Tang H."/>
            <person name="Guyot R."/>
            <person name="Kramer E.M."/>
            <person name="Hu Y."/>
            <person name="Yi X."/>
            <person name="Qi Y."/>
            <person name="Xu X."/>
            <person name="Gao Z."/>
            <person name="Pan H."/>
            <person name="Jian J."/>
            <person name="Tian Y."/>
            <person name="Yue Z."/>
            <person name="Xu Y."/>
        </authorList>
    </citation>
    <scope>NUCLEOTIDE SEQUENCE [LARGE SCALE GENOMIC DNA]</scope>
    <source>
        <strain evidence="9">cv. Dabenzi</strain>
    </source>
</reference>
<feature type="compositionally biased region" description="Low complexity" evidence="6">
    <location>
        <begin position="12"/>
        <end position="21"/>
    </location>
</feature>
<dbReference type="Pfam" id="PF02362">
    <property type="entry name" value="B3"/>
    <property type="match status" value="2"/>
</dbReference>
<dbReference type="PROSITE" id="PS50863">
    <property type="entry name" value="B3"/>
    <property type="match status" value="2"/>
</dbReference>
<dbReference type="EMBL" id="MTKT01004609">
    <property type="protein sequence ID" value="OWM70556.1"/>
    <property type="molecule type" value="Genomic_DNA"/>
</dbReference>
<proteinExistence type="predicted"/>
<feature type="domain" description="TF-B3" evidence="7">
    <location>
        <begin position="253"/>
        <end position="355"/>
    </location>
</feature>
<evidence type="ECO:0000256" key="2">
    <source>
        <dbReference type="ARBA" id="ARBA00023015"/>
    </source>
</evidence>
<dbReference type="CDD" id="cd10017">
    <property type="entry name" value="B3_DNA"/>
    <property type="match status" value="2"/>
</dbReference>
<dbReference type="InterPro" id="IPR003340">
    <property type="entry name" value="B3_DNA-bd"/>
</dbReference>
<evidence type="ECO:0000256" key="3">
    <source>
        <dbReference type="ARBA" id="ARBA00023125"/>
    </source>
</evidence>
<evidence type="ECO:0000256" key="1">
    <source>
        <dbReference type="ARBA" id="ARBA00004123"/>
    </source>
</evidence>